<name>A0A1W1WPA8_SULTA</name>
<sequence length="143" mass="16024">MIIHAQHVMTKHEANDRHTLDWHLYFAQLDGMKFVDPHIDIITDGTSQDFGLLFVGMLHTIDEECDDPDSAIPDITYVFYRPISVTLSSCILYGPFDFDVNVDHNFADPISDAIKTQVQAHPGTSFTITVTAAPTPPVPQRAR</sequence>
<reference evidence="2" key="1">
    <citation type="submission" date="2017-04" db="EMBL/GenBank/DDBJ databases">
        <authorList>
            <person name="Varghese N."/>
            <person name="Submissions S."/>
        </authorList>
    </citation>
    <scope>NUCLEOTIDE SEQUENCE [LARGE SCALE GENOMIC DNA]</scope>
    <source>
        <strain evidence="2">DSM 9293</strain>
    </source>
</reference>
<evidence type="ECO:0000313" key="2">
    <source>
        <dbReference type="Proteomes" id="UP000192660"/>
    </source>
</evidence>
<organism evidence="1 2">
    <name type="scientific">Sulfobacillus thermosulfidooxidans (strain DSM 9293 / VKM B-1269 / AT-1)</name>
    <dbReference type="NCBI Taxonomy" id="929705"/>
    <lineage>
        <taxon>Bacteria</taxon>
        <taxon>Bacillati</taxon>
        <taxon>Bacillota</taxon>
        <taxon>Clostridia</taxon>
        <taxon>Eubacteriales</taxon>
        <taxon>Clostridiales Family XVII. Incertae Sedis</taxon>
        <taxon>Sulfobacillus</taxon>
    </lineage>
</organism>
<evidence type="ECO:0000313" key="1">
    <source>
        <dbReference type="EMBL" id="SMC08148.1"/>
    </source>
</evidence>
<dbReference type="Proteomes" id="UP000192660">
    <property type="component" value="Unassembled WGS sequence"/>
</dbReference>
<protein>
    <submittedName>
        <fullName evidence="1">Uncharacterized protein</fullName>
    </submittedName>
</protein>
<dbReference type="AlphaFoldDB" id="A0A1W1WPA8"/>
<gene>
    <name evidence="1" type="ORF">SAMN00768000_3685</name>
</gene>
<keyword evidence="2" id="KW-1185">Reference proteome</keyword>
<accession>A0A1W1WPA8</accession>
<dbReference type="EMBL" id="FWWY01000002">
    <property type="protein sequence ID" value="SMC08148.1"/>
    <property type="molecule type" value="Genomic_DNA"/>
</dbReference>
<proteinExistence type="predicted"/>
<dbReference type="RefSeq" id="WP_084662199.1">
    <property type="nucleotide sequence ID" value="NZ_FWWY01000002.1"/>
</dbReference>